<proteinExistence type="predicted"/>
<comment type="caution">
    <text evidence="1">The sequence shown here is derived from an EMBL/GenBank/DDBJ whole genome shotgun (WGS) entry which is preliminary data.</text>
</comment>
<evidence type="ECO:0000313" key="2">
    <source>
        <dbReference type="Proteomes" id="UP000664399"/>
    </source>
</evidence>
<organism evidence="1 2">
    <name type="scientific">Acetobacter suratthaniensis</name>
    <dbReference type="NCBI Taxonomy" id="1502841"/>
    <lineage>
        <taxon>Bacteria</taxon>
        <taxon>Pseudomonadati</taxon>
        <taxon>Pseudomonadota</taxon>
        <taxon>Alphaproteobacteria</taxon>
        <taxon>Acetobacterales</taxon>
        <taxon>Acetobacteraceae</taxon>
        <taxon>Acetobacter</taxon>
    </lineage>
</organism>
<reference evidence="1 2" key="1">
    <citation type="submission" date="2021-03" db="EMBL/GenBank/DDBJ databases">
        <title>The complete genome sequence of Acetobacter suratthaniensis TBRC 1719.</title>
        <authorList>
            <person name="Charoenyingcharoen P."/>
            <person name="Yukphan P."/>
        </authorList>
    </citation>
    <scope>NUCLEOTIDE SEQUENCE [LARGE SCALE GENOMIC DNA]</scope>
    <source>
        <strain evidence="1 2">TBRC 1719</strain>
    </source>
</reference>
<protein>
    <submittedName>
        <fullName evidence="1">DUF3486 family protein</fullName>
    </submittedName>
</protein>
<keyword evidence="2" id="KW-1185">Reference proteome</keyword>
<accession>A0ABS3LMC1</accession>
<evidence type="ECO:0000313" key="1">
    <source>
        <dbReference type="EMBL" id="MBO1328524.1"/>
    </source>
</evidence>
<name>A0ABS3LMC1_9PROT</name>
<dbReference type="Proteomes" id="UP000664399">
    <property type="component" value="Unassembled WGS sequence"/>
</dbReference>
<dbReference type="InterPro" id="IPR021874">
    <property type="entry name" value="Phage_Mu_Gp27"/>
</dbReference>
<dbReference type="Pfam" id="PF11985">
    <property type="entry name" value="Phage_Mu_Gp27"/>
    <property type="match status" value="1"/>
</dbReference>
<sequence length="188" mass="20869">MGRPSSVDRQPEEIRDEIARLRAHGHSIDEILAALRELDVTDISRSALGRHLHRSEKLAAQLVRSRTMAEALARRTGDGGASQFARANIELLHGIILDLHMAAEEGDDKSWLKTLQGNPAGIMALAKALDHLTHASKTDAEFIKEIEAQTEARLRRQAEKNLKMLAKEKGLSDETTKMIRDRILGVKS</sequence>
<gene>
    <name evidence="1" type="ORF">J2D75_08540</name>
</gene>
<dbReference type="EMBL" id="JAFVMG010000007">
    <property type="protein sequence ID" value="MBO1328524.1"/>
    <property type="molecule type" value="Genomic_DNA"/>
</dbReference>